<proteinExistence type="predicted"/>
<organism evidence="1 2">
    <name type="scientific">Candidatus Ryanbacteria bacterium RIFCSPLOWO2_12_FULL_47_9c</name>
    <dbReference type="NCBI Taxonomy" id="1802131"/>
    <lineage>
        <taxon>Bacteria</taxon>
        <taxon>Candidatus Ryaniibacteriota</taxon>
    </lineage>
</organism>
<evidence type="ECO:0000313" key="1">
    <source>
        <dbReference type="EMBL" id="OGZ56394.1"/>
    </source>
</evidence>
<gene>
    <name evidence="1" type="ORF">A3G60_00195</name>
</gene>
<sequence length="204" mass="21831">MIVRIFLVLLVLVATGCARSMVSKRATEGALIGAGLGAGIGAIAGHGGAGIGAAAGAGVGTLVGALFGVQEDETVRYERPPLDWLDGRLVIVIRSAGGYWWDSVRTVVSDELRGRGVRNISLEGNVEYLMQSGCVRNADYFARVEMERDGWGATEDAVVTIEIVGCRDLETRAVGFGRENVDYHFRQEVMAFATAARRAVFDLH</sequence>
<dbReference type="AlphaFoldDB" id="A0A1G2H1P5"/>
<reference evidence="1 2" key="1">
    <citation type="journal article" date="2016" name="Nat. Commun.">
        <title>Thousands of microbial genomes shed light on interconnected biogeochemical processes in an aquifer system.</title>
        <authorList>
            <person name="Anantharaman K."/>
            <person name="Brown C.T."/>
            <person name="Hug L.A."/>
            <person name="Sharon I."/>
            <person name="Castelle C.J."/>
            <person name="Probst A.J."/>
            <person name="Thomas B.C."/>
            <person name="Singh A."/>
            <person name="Wilkins M.J."/>
            <person name="Karaoz U."/>
            <person name="Brodie E.L."/>
            <person name="Williams K.H."/>
            <person name="Hubbard S.S."/>
            <person name="Banfield J.F."/>
        </authorList>
    </citation>
    <scope>NUCLEOTIDE SEQUENCE [LARGE SCALE GENOMIC DNA]</scope>
</reference>
<evidence type="ECO:0000313" key="2">
    <source>
        <dbReference type="Proteomes" id="UP000178996"/>
    </source>
</evidence>
<comment type="caution">
    <text evidence="1">The sequence shown here is derived from an EMBL/GenBank/DDBJ whole genome shotgun (WGS) entry which is preliminary data.</text>
</comment>
<accession>A0A1G2H1P5</accession>
<protein>
    <submittedName>
        <fullName evidence="1">Uncharacterized protein</fullName>
    </submittedName>
</protein>
<dbReference type="EMBL" id="MHOB01000052">
    <property type="protein sequence ID" value="OGZ56394.1"/>
    <property type="molecule type" value="Genomic_DNA"/>
</dbReference>
<name>A0A1G2H1P5_9BACT</name>
<dbReference type="PROSITE" id="PS51257">
    <property type="entry name" value="PROKAR_LIPOPROTEIN"/>
    <property type="match status" value="1"/>
</dbReference>
<dbReference type="Proteomes" id="UP000178996">
    <property type="component" value="Unassembled WGS sequence"/>
</dbReference>